<evidence type="ECO:0000313" key="4">
    <source>
        <dbReference type="EMBL" id="KAK5637377.1"/>
    </source>
</evidence>
<dbReference type="Pfam" id="PF12796">
    <property type="entry name" value="Ank_2"/>
    <property type="match status" value="1"/>
</dbReference>
<dbReference type="AlphaFoldDB" id="A0AAN7UWA6"/>
<keyword evidence="5" id="KW-1185">Reference proteome</keyword>
<dbReference type="Proteomes" id="UP001305414">
    <property type="component" value="Unassembled WGS sequence"/>
</dbReference>
<dbReference type="PANTHER" id="PTHR24180:SF45">
    <property type="entry name" value="POLY [ADP-RIBOSE] POLYMERASE TANKYRASE"/>
    <property type="match status" value="1"/>
</dbReference>
<dbReference type="PROSITE" id="PS50088">
    <property type="entry name" value="ANK_REPEAT"/>
    <property type="match status" value="1"/>
</dbReference>
<evidence type="ECO:0000256" key="1">
    <source>
        <dbReference type="ARBA" id="ARBA00022737"/>
    </source>
</evidence>
<dbReference type="SUPFAM" id="SSF48403">
    <property type="entry name" value="Ankyrin repeat"/>
    <property type="match status" value="1"/>
</dbReference>
<reference evidence="4 5" key="1">
    <citation type="submission" date="2023-10" db="EMBL/GenBank/DDBJ databases">
        <title>Draft genome sequence of Xylaria bambusicola isolate GMP-LS, the root and basal stem rot pathogen of sugarcane in Indonesia.</title>
        <authorList>
            <person name="Selvaraj P."/>
            <person name="Muralishankar V."/>
            <person name="Muruganantham S."/>
            <person name="Sp S."/>
            <person name="Haryani S."/>
            <person name="Lau K.J.X."/>
            <person name="Naqvi N.I."/>
        </authorList>
    </citation>
    <scope>NUCLEOTIDE SEQUENCE [LARGE SCALE GENOMIC DNA]</scope>
    <source>
        <strain evidence="4">GMP-LS</strain>
    </source>
</reference>
<feature type="repeat" description="ANK" evidence="3">
    <location>
        <begin position="116"/>
        <end position="138"/>
    </location>
</feature>
<dbReference type="InterPro" id="IPR051637">
    <property type="entry name" value="Ank_repeat_dom-contain_49"/>
</dbReference>
<protein>
    <submittedName>
        <fullName evidence="4">Uncharacterized protein</fullName>
    </submittedName>
</protein>
<evidence type="ECO:0000256" key="2">
    <source>
        <dbReference type="ARBA" id="ARBA00023043"/>
    </source>
</evidence>
<dbReference type="InterPro" id="IPR002110">
    <property type="entry name" value="Ankyrin_rpt"/>
</dbReference>
<dbReference type="SMART" id="SM00248">
    <property type="entry name" value="ANK"/>
    <property type="match status" value="2"/>
</dbReference>
<organism evidence="4 5">
    <name type="scientific">Xylaria bambusicola</name>
    <dbReference type="NCBI Taxonomy" id="326684"/>
    <lineage>
        <taxon>Eukaryota</taxon>
        <taxon>Fungi</taxon>
        <taxon>Dikarya</taxon>
        <taxon>Ascomycota</taxon>
        <taxon>Pezizomycotina</taxon>
        <taxon>Sordariomycetes</taxon>
        <taxon>Xylariomycetidae</taxon>
        <taxon>Xylariales</taxon>
        <taxon>Xylariaceae</taxon>
        <taxon>Xylaria</taxon>
    </lineage>
</organism>
<keyword evidence="2 3" id="KW-0040">ANK repeat</keyword>
<keyword evidence="1" id="KW-0677">Repeat</keyword>
<accession>A0AAN7UWA6</accession>
<dbReference type="PANTHER" id="PTHR24180">
    <property type="entry name" value="CYCLIN-DEPENDENT KINASE INHIBITOR 2C-RELATED"/>
    <property type="match status" value="1"/>
</dbReference>
<evidence type="ECO:0000313" key="5">
    <source>
        <dbReference type="Proteomes" id="UP001305414"/>
    </source>
</evidence>
<comment type="caution">
    <text evidence="4">The sequence shown here is derived from an EMBL/GenBank/DDBJ whole genome shotgun (WGS) entry which is preliminary data.</text>
</comment>
<gene>
    <name evidence="4" type="ORF">RRF57_013089</name>
</gene>
<sequence length="214" mass="24124">MTVDKFDRNVVLLAALSENNHNVEHALRLLTPKLTRKEIKRYASHVDRFGRSALHYLCHWVDRPKLVDDDIDDVILEELEEEWVGESSRVHVPSPVEWLIKTFATLGADVNGCDIRGYTPLHAAAMTGNVVAAQALLQLPNIRLSPKDKGGFTPLDWASVNGYATMVEAMREQAETHSDDWYLRLHPLYMPWQSGLSGEQLDGEGEQALALREV</sequence>
<proteinExistence type="predicted"/>
<dbReference type="InterPro" id="IPR036770">
    <property type="entry name" value="Ankyrin_rpt-contain_sf"/>
</dbReference>
<name>A0AAN7UWA6_9PEZI</name>
<evidence type="ECO:0000256" key="3">
    <source>
        <dbReference type="PROSITE-ProRule" id="PRU00023"/>
    </source>
</evidence>
<dbReference type="EMBL" id="JAWHQM010000112">
    <property type="protein sequence ID" value="KAK5637377.1"/>
    <property type="molecule type" value="Genomic_DNA"/>
</dbReference>
<dbReference type="Gene3D" id="1.25.40.20">
    <property type="entry name" value="Ankyrin repeat-containing domain"/>
    <property type="match status" value="1"/>
</dbReference>
<dbReference type="PROSITE" id="PS50297">
    <property type="entry name" value="ANK_REP_REGION"/>
    <property type="match status" value="1"/>
</dbReference>